<accession>A0A7T8GYJ7</accession>
<feature type="compositionally biased region" description="Basic and acidic residues" evidence="5">
    <location>
        <begin position="361"/>
        <end position="370"/>
    </location>
</feature>
<dbReference type="EMBL" id="CP045898">
    <property type="protein sequence ID" value="QQP40188.1"/>
    <property type="molecule type" value="Genomic_DNA"/>
</dbReference>
<keyword evidence="3 4" id="KW-1015">Disulfide bond</keyword>
<dbReference type="Gene3D" id="2.170.300.10">
    <property type="entry name" value="Tie2 ligand-binding domain superfamily"/>
    <property type="match status" value="1"/>
</dbReference>
<dbReference type="InterPro" id="IPR042635">
    <property type="entry name" value="MEGF10/SREC1/2-like"/>
</dbReference>
<dbReference type="PANTHER" id="PTHR24043">
    <property type="entry name" value="SCAVENGER RECEPTOR CLASS F"/>
    <property type="match status" value="1"/>
</dbReference>
<dbReference type="Pfam" id="PF07546">
    <property type="entry name" value="EMI"/>
    <property type="match status" value="1"/>
</dbReference>
<dbReference type="PANTHER" id="PTHR24043:SF8">
    <property type="entry name" value="EGF-LIKE DOMAIN-CONTAINING PROTEIN"/>
    <property type="match status" value="1"/>
</dbReference>
<dbReference type="Proteomes" id="UP000595437">
    <property type="component" value="Chromosome 9"/>
</dbReference>
<feature type="domain" description="EMI" evidence="7">
    <location>
        <begin position="1"/>
        <end position="63"/>
    </location>
</feature>
<dbReference type="PROSITE" id="PS51041">
    <property type="entry name" value="EMI"/>
    <property type="match status" value="1"/>
</dbReference>
<dbReference type="PROSITE" id="PS50026">
    <property type="entry name" value="EGF_3"/>
    <property type="match status" value="1"/>
</dbReference>
<keyword evidence="2" id="KW-0732">Signal</keyword>
<evidence type="ECO:0000256" key="1">
    <source>
        <dbReference type="ARBA" id="ARBA00022536"/>
    </source>
</evidence>
<dbReference type="InterPro" id="IPR002049">
    <property type="entry name" value="LE_dom"/>
</dbReference>
<feature type="domain" description="EGF-like" evidence="6">
    <location>
        <begin position="62"/>
        <end position="93"/>
    </location>
</feature>
<protein>
    <submittedName>
        <fullName evidence="8">Multiple epidermal growth factorlike domains protein 11like</fullName>
    </submittedName>
</protein>
<keyword evidence="9" id="KW-1185">Reference proteome</keyword>
<name>A0A7T8GYJ7_CALRO</name>
<feature type="disulfide bond" evidence="4">
    <location>
        <begin position="65"/>
        <end position="75"/>
    </location>
</feature>
<reference evidence="9" key="1">
    <citation type="submission" date="2021-01" db="EMBL/GenBank/DDBJ databases">
        <title>Caligus Genome Assembly.</title>
        <authorList>
            <person name="Gallardo-Escarate C."/>
        </authorList>
    </citation>
    <scope>NUCLEOTIDE SEQUENCE [LARGE SCALE GENOMIC DNA]</scope>
</reference>
<proteinExistence type="predicted"/>
<dbReference type="PROSITE" id="PS00022">
    <property type="entry name" value="EGF_1"/>
    <property type="match status" value="1"/>
</dbReference>
<dbReference type="InterPro" id="IPR000742">
    <property type="entry name" value="EGF"/>
</dbReference>
<dbReference type="OrthoDB" id="18487at2759"/>
<dbReference type="AlphaFoldDB" id="A0A7T8GYJ7"/>
<keyword evidence="1 4" id="KW-0245">EGF-like domain</keyword>
<dbReference type="PROSITE" id="PS01186">
    <property type="entry name" value="EGF_2"/>
    <property type="match status" value="1"/>
</dbReference>
<evidence type="ECO:0000259" key="6">
    <source>
        <dbReference type="PROSITE" id="PS50026"/>
    </source>
</evidence>
<comment type="caution">
    <text evidence="4">Lacks conserved residue(s) required for the propagation of feature annotation.</text>
</comment>
<feature type="disulfide bond" evidence="4">
    <location>
        <begin position="83"/>
        <end position="92"/>
    </location>
</feature>
<dbReference type="InterPro" id="IPR011489">
    <property type="entry name" value="EMI_domain"/>
</dbReference>
<evidence type="ECO:0000313" key="9">
    <source>
        <dbReference type="Proteomes" id="UP000595437"/>
    </source>
</evidence>
<evidence type="ECO:0000256" key="4">
    <source>
        <dbReference type="PROSITE-ProRule" id="PRU00076"/>
    </source>
</evidence>
<evidence type="ECO:0000256" key="3">
    <source>
        <dbReference type="ARBA" id="ARBA00023157"/>
    </source>
</evidence>
<sequence length="377" mass="41079">MNVSYNVIERDHSSHFCLTSFTFKCLSYKDVLRDKYKMKNVTRKRSHRVCCEGYEREGNACLPSCEGNPCLKGTCTDPGVCSCQPGFSGIDCSEIGCPDPQTWGQDCSNVCECEKGTSTCNPKDAPVPAFRATVGTTVRASARPIPMGPTVRGVATAQGALAVITSRETVFPAIRATLEIIEGTLLCHPGNGFCVCKPGYYGVRCQDHCPFGMKEGKCHKESIPVAVLCDPLKGCICQIEGACENYALPVVASSSPQSNRNLEASTLDEGGEVSSSSIALSSFVEHSITAGDLSGRNRIFIIAGRHYHSNNLYEESLSHGYQEHELLSAHYKERKATSINAALRDPLNWHLKAQALEEEENAFHPEKKEGEEEGILE</sequence>
<organism evidence="8 9">
    <name type="scientific">Caligus rogercresseyi</name>
    <name type="common">Sea louse</name>
    <dbReference type="NCBI Taxonomy" id="217165"/>
    <lineage>
        <taxon>Eukaryota</taxon>
        <taxon>Metazoa</taxon>
        <taxon>Ecdysozoa</taxon>
        <taxon>Arthropoda</taxon>
        <taxon>Crustacea</taxon>
        <taxon>Multicrustacea</taxon>
        <taxon>Hexanauplia</taxon>
        <taxon>Copepoda</taxon>
        <taxon>Siphonostomatoida</taxon>
        <taxon>Caligidae</taxon>
        <taxon>Caligus</taxon>
    </lineage>
</organism>
<evidence type="ECO:0000259" key="7">
    <source>
        <dbReference type="PROSITE" id="PS51041"/>
    </source>
</evidence>
<dbReference type="GO" id="GO:0005044">
    <property type="term" value="F:scavenger receptor activity"/>
    <property type="evidence" value="ECO:0007669"/>
    <property type="project" value="InterPro"/>
</dbReference>
<evidence type="ECO:0000256" key="5">
    <source>
        <dbReference type="SAM" id="MobiDB-lite"/>
    </source>
</evidence>
<dbReference type="Gene3D" id="2.10.25.10">
    <property type="entry name" value="Laminin"/>
    <property type="match status" value="1"/>
</dbReference>
<dbReference type="CDD" id="cd00055">
    <property type="entry name" value="EGF_Lam"/>
    <property type="match status" value="1"/>
</dbReference>
<gene>
    <name evidence="8" type="ORF">FKW44_014160</name>
</gene>
<evidence type="ECO:0000256" key="2">
    <source>
        <dbReference type="ARBA" id="ARBA00022729"/>
    </source>
</evidence>
<feature type="region of interest" description="Disordered" evidence="5">
    <location>
        <begin position="358"/>
        <end position="377"/>
    </location>
</feature>
<evidence type="ECO:0000313" key="8">
    <source>
        <dbReference type="EMBL" id="QQP40188.1"/>
    </source>
</evidence>